<dbReference type="Gene3D" id="3.10.110.10">
    <property type="entry name" value="Ubiquitin Conjugating Enzyme"/>
    <property type="match status" value="1"/>
</dbReference>
<keyword evidence="3 7" id="KW-0813">Transport</keyword>
<dbReference type="RefSeq" id="XP_007779243.1">
    <property type="nucleotide sequence ID" value="XM_007781053.1"/>
</dbReference>
<evidence type="ECO:0000256" key="2">
    <source>
        <dbReference type="ARBA" id="ARBA00009594"/>
    </source>
</evidence>
<accession>R7YQH1</accession>
<feature type="region of interest" description="Disordered" evidence="9">
    <location>
        <begin position="150"/>
        <end position="242"/>
    </location>
</feature>
<dbReference type="Pfam" id="PF05743">
    <property type="entry name" value="UEV"/>
    <property type="match status" value="1"/>
</dbReference>
<evidence type="ECO:0008006" key="14">
    <source>
        <dbReference type="Google" id="ProtNLM"/>
    </source>
</evidence>
<dbReference type="PROSITE" id="PS51322">
    <property type="entry name" value="UEV"/>
    <property type="match status" value="1"/>
</dbReference>
<dbReference type="Pfam" id="PF09454">
    <property type="entry name" value="Vps23_core"/>
    <property type="match status" value="1"/>
</dbReference>
<protein>
    <recommendedName>
        <fullName evidence="14">UEV domain-containing protein</fullName>
    </recommendedName>
</protein>
<dbReference type="PROSITE" id="PS51312">
    <property type="entry name" value="SB"/>
    <property type="match status" value="1"/>
</dbReference>
<evidence type="ECO:0000256" key="3">
    <source>
        <dbReference type="ARBA" id="ARBA00022448"/>
    </source>
</evidence>
<dbReference type="GO" id="GO:0043130">
    <property type="term" value="F:ubiquitin binding"/>
    <property type="evidence" value="ECO:0007669"/>
    <property type="project" value="TreeGrafter"/>
</dbReference>
<comment type="subcellular location">
    <subcellularLocation>
        <location evidence="1">Endosome</location>
    </subcellularLocation>
</comment>
<sequence>MSVVPDKVLNWLYSVLTSEYRDVNRTYSDAADALSQYPSLTPRTEVYTYENGSSALLLHLTGTLPVQFRGTLYRFPIALWIPHAYPHEPPMAYVTPAQDMAVRPGQNHVGGDGRVYHPYLANWGKFWDRSSISDFLTILQGVFAKEPPVASKNQQQQYAPQSSTVHAAPPVPPPPEELRSSVRPPQTGSPIQRATPVPPPKPLKPHEASSGIRNGPGQQRLHAPPPVPPLPPGVGTPHGQRISASGWHEAQLPQHLPQRQASLEMRPPPPLPPPQTPSARFPQIPSSAGSPVPPGVRPPGSAPRYQNTLPPPQPPSGYAPLRPPSQLSRPPANQIPQQPAQPVYHHQLQHPQYIGPPAQQQLPKAKVLHPIPDLLSSPLDVTLPSQTGPSIPLPLPPVPPNPEKDALLTALSTSLVSQIRRTVEENNSALPALQAQHSALLAATSRLQSELSQLQQLDAALASNEKILREAMREADRVMEDARNRKVPDVDEVLVAGHVVGNQLYSLVAEEKACADAVVCLGRGLDRGVVGVEGFVKQCRAVAREQFLKKMLIKKIERGMGLDGV</sequence>
<feature type="compositionally biased region" description="Pro residues" evidence="9">
    <location>
        <begin position="223"/>
        <end position="234"/>
    </location>
</feature>
<dbReference type="SUPFAM" id="SSF140111">
    <property type="entry name" value="Endosomal sorting complex assembly domain"/>
    <property type="match status" value="1"/>
</dbReference>
<name>R7YQH1_CONA1</name>
<dbReference type="InterPro" id="IPR037202">
    <property type="entry name" value="ESCRT_assembly_dom"/>
</dbReference>
<dbReference type="OMA" id="YMNFPQP"/>
<dbReference type="InterPro" id="IPR008883">
    <property type="entry name" value="UEV_N"/>
</dbReference>
<dbReference type="PANTHER" id="PTHR23306">
    <property type="entry name" value="TUMOR SUSCEPTIBILITY GENE 101 PROTEIN-RELATED"/>
    <property type="match status" value="1"/>
</dbReference>
<evidence type="ECO:0000259" key="11">
    <source>
        <dbReference type="PROSITE" id="PS51322"/>
    </source>
</evidence>
<dbReference type="STRING" id="1168221.R7YQH1"/>
<dbReference type="Proteomes" id="UP000016924">
    <property type="component" value="Unassembled WGS sequence"/>
</dbReference>
<dbReference type="HOGENOM" id="CLU_017548_2_1_1"/>
<proteinExistence type="inferred from homology"/>
<evidence type="ECO:0000256" key="4">
    <source>
        <dbReference type="ARBA" id="ARBA00022753"/>
    </source>
</evidence>
<dbReference type="OrthoDB" id="306304at2759"/>
<feature type="coiled-coil region" evidence="8">
    <location>
        <begin position="454"/>
        <end position="485"/>
    </location>
</feature>
<evidence type="ECO:0000256" key="6">
    <source>
        <dbReference type="ARBA" id="ARBA00023054"/>
    </source>
</evidence>
<dbReference type="GO" id="GO:0072666">
    <property type="term" value="P:establishment of protein localization to vacuole"/>
    <property type="evidence" value="ECO:0007669"/>
    <property type="project" value="UniProtKB-ARBA"/>
</dbReference>
<dbReference type="Gene3D" id="6.10.140.820">
    <property type="match status" value="1"/>
</dbReference>
<feature type="compositionally biased region" description="Pro residues" evidence="9">
    <location>
        <begin position="266"/>
        <end position="276"/>
    </location>
</feature>
<dbReference type="GO" id="GO:0006886">
    <property type="term" value="P:intracellular protein transport"/>
    <property type="evidence" value="ECO:0007669"/>
    <property type="project" value="UniProtKB-ARBA"/>
</dbReference>
<keyword evidence="4" id="KW-0967">Endosome</keyword>
<feature type="compositionally biased region" description="Low complexity" evidence="9">
    <location>
        <begin position="324"/>
        <end position="342"/>
    </location>
</feature>
<comment type="similarity">
    <text evidence="2">Belongs to the ubiquitin-conjugating enzyme family. UEV subfamily.</text>
</comment>
<feature type="compositionally biased region" description="Pro residues" evidence="9">
    <location>
        <begin position="309"/>
        <end position="323"/>
    </location>
</feature>
<evidence type="ECO:0000256" key="1">
    <source>
        <dbReference type="ARBA" id="ARBA00004177"/>
    </source>
</evidence>
<evidence type="ECO:0000256" key="9">
    <source>
        <dbReference type="SAM" id="MobiDB-lite"/>
    </source>
</evidence>
<evidence type="ECO:0000256" key="7">
    <source>
        <dbReference type="PROSITE-ProRule" id="PRU00644"/>
    </source>
</evidence>
<keyword evidence="5 7" id="KW-0653">Protein transport</keyword>
<dbReference type="CDD" id="cd11685">
    <property type="entry name" value="UEV_TSG101-like"/>
    <property type="match status" value="1"/>
</dbReference>
<dbReference type="GeneID" id="19900465"/>
<evidence type="ECO:0000256" key="5">
    <source>
        <dbReference type="ARBA" id="ARBA00022927"/>
    </source>
</evidence>
<dbReference type="PANTHER" id="PTHR23306:SF3">
    <property type="entry name" value="TUMOR SUPPRESSOR PROTEIN 101"/>
    <property type="match status" value="1"/>
</dbReference>
<keyword evidence="6 8" id="KW-0175">Coiled coil</keyword>
<gene>
    <name evidence="12" type="ORF">W97_03154</name>
</gene>
<feature type="region of interest" description="Disordered" evidence="9">
    <location>
        <begin position="262"/>
        <end position="347"/>
    </location>
</feature>
<dbReference type="AlphaFoldDB" id="R7YQH1"/>
<feature type="domain" description="SB" evidence="10">
    <location>
        <begin position="498"/>
        <end position="565"/>
    </location>
</feature>
<dbReference type="SUPFAM" id="SSF54495">
    <property type="entry name" value="UBC-like"/>
    <property type="match status" value="1"/>
</dbReference>
<dbReference type="GO" id="GO:0043162">
    <property type="term" value="P:ubiquitin-dependent protein catabolic process via the multivesicular body sorting pathway"/>
    <property type="evidence" value="ECO:0007669"/>
    <property type="project" value="UniProtKB-ARBA"/>
</dbReference>
<evidence type="ECO:0000259" key="10">
    <source>
        <dbReference type="PROSITE" id="PS51312"/>
    </source>
</evidence>
<dbReference type="eggNOG" id="KOG2391">
    <property type="taxonomic scope" value="Eukaryota"/>
</dbReference>
<keyword evidence="13" id="KW-1185">Reference proteome</keyword>
<evidence type="ECO:0000313" key="12">
    <source>
        <dbReference type="EMBL" id="EON63926.1"/>
    </source>
</evidence>
<feature type="domain" description="UEV" evidence="11">
    <location>
        <begin position="7"/>
        <end position="153"/>
    </location>
</feature>
<dbReference type="InterPro" id="IPR017916">
    <property type="entry name" value="SB_dom"/>
</dbReference>
<dbReference type="GO" id="GO:0000813">
    <property type="term" value="C:ESCRT I complex"/>
    <property type="evidence" value="ECO:0007669"/>
    <property type="project" value="TreeGrafter"/>
</dbReference>
<feature type="compositionally biased region" description="Polar residues" evidence="9">
    <location>
        <begin position="151"/>
        <end position="165"/>
    </location>
</feature>
<feature type="compositionally biased region" description="Pro residues" evidence="9">
    <location>
        <begin position="291"/>
        <end position="301"/>
    </location>
</feature>
<organism evidence="12 13">
    <name type="scientific">Coniosporium apollinis (strain CBS 100218)</name>
    <name type="common">Rock-inhabiting black yeast</name>
    <dbReference type="NCBI Taxonomy" id="1168221"/>
    <lineage>
        <taxon>Eukaryota</taxon>
        <taxon>Fungi</taxon>
        <taxon>Dikarya</taxon>
        <taxon>Ascomycota</taxon>
        <taxon>Pezizomycotina</taxon>
        <taxon>Dothideomycetes</taxon>
        <taxon>Dothideomycetes incertae sedis</taxon>
        <taxon>Coniosporium</taxon>
    </lineage>
</organism>
<evidence type="ECO:0000256" key="8">
    <source>
        <dbReference type="SAM" id="Coils"/>
    </source>
</evidence>
<dbReference type="InterPro" id="IPR016135">
    <property type="entry name" value="UBQ-conjugating_enzyme/RWD"/>
</dbReference>
<evidence type="ECO:0000313" key="13">
    <source>
        <dbReference type="Proteomes" id="UP000016924"/>
    </source>
</evidence>
<dbReference type="EMBL" id="JH767566">
    <property type="protein sequence ID" value="EON63926.1"/>
    <property type="molecule type" value="Genomic_DNA"/>
</dbReference>
<reference evidence="13" key="1">
    <citation type="submission" date="2012-06" db="EMBL/GenBank/DDBJ databases">
        <title>The genome sequence of Coniosporium apollinis CBS 100218.</title>
        <authorList>
            <consortium name="The Broad Institute Genome Sequencing Platform"/>
            <person name="Cuomo C."/>
            <person name="Gorbushina A."/>
            <person name="Noack S."/>
            <person name="Walker B."/>
            <person name="Young S.K."/>
            <person name="Zeng Q."/>
            <person name="Gargeya S."/>
            <person name="Fitzgerald M."/>
            <person name="Haas B."/>
            <person name="Abouelleil A."/>
            <person name="Alvarado L."/>
            <person name="Arachchi H.M."/>
            <person name="Berlin A.M."/>
            <person name="Chapman S.B."/>
            <person name="Goldberg J."/>
            <person name="Griggs A."/>
            <person name="Gujja S."/>
            <person name="Hansen M."/>
            <person name="Howarth C."/>
            <person name="Imamovic A."/>
            <person name="Larimer J."/>
            <person name="McCowan C."/>
            <person name="Montmayeur A."/>
            <person name="Murphy C."/>
            <person name="Neiman D."/>
            <person name="Pearson M."/>
            <person name="Priest M."/>
            <person name="Roberts A."/>
            <person name="Saif S."/>
            <person name="Shea T."/>
            <person name="Sisk P."/>
            <person name="Sykes S."/>
            <person name="Wortman J."/>
            <person name="Nusbaum C."/>
            <person name="Birren B."/>
        </authorList>
    </citation>
    <scope>NUCLEOTIDE SEQUENCE [LARGE SCALE GENOMIC DNA]</scope>
    <source>
        <strain evidence="13">CBS 100218</strain>
    </source>
</reference>
<dbReference type="InterPro" id="IPR052070">
    <property type="entry name" value="ESCRT-I_UEV_domain"/>
</dbReference>